<dbReference type="Proteomes" id="UP001152599">
    <property type="component" value="Unassembled WGS sequence"/>
</dbReference>
<reference evidence="1" key="1">
    <citation type="submission" date="2022-07" db="EMBL/GenBank/DDBJ databases">
        <title>Description and genome-wide analysis of Profundicola chukchiensis gen. nov., sp. nov., marine bacteria isolated from bottom sediments of the Chukchi Sea.</title>
        <authorList>
            <person name="Romanenko L."/>
            <person name="Otstavnykh N."/>
            <person name="Kurilenko V."/>
            <person name="Eremeev V."/>
            <person name="Velansky P."/>
            <person name="Mikhailov V."/>
            <person name="Isaeva M."/>
        </authorList>
    </citation>
    <scope>NUCLEOTIDE SEQUENCE</scope>
    <source>
        <strain evidence="1">KMM 9713</strain>
    </source>
</reference>
<comment type="caution">
    <text evidence="1">The sequence shown here is derived from an EMBL/GenBank/DDBJ whole genome shotgun (WGS) entry which is preliminary data.</text>
</comment>
<organism evidence="1 2">
    <name type="scientific">Profundicola chukchiensis</name>
    <dbReference type="NCBI Taxonomy" id="2961959"/>
    <lineage>
        <taxon>Bacteria</taxon>
        <taxon>Pseudomonadati</taxon>
        <taxon>Bacteroidota</taxon>
        <taxon>Flavobacteriia</taxon>
        <taxon>Flavobacteriales</taxon>
        <taxon>Weeksellaceae</taxon>
        <taxon>Profundicola</taxon>
    </lineage>
</organism>
<accession>A0A9X4N2E0</accession>
<dbReference type="RefSeq" id="WP_304420036.1">
    <property type="nucleotide sequence ID" value="NZ_JANCMU010000001.1"/>
</dbReference>
<protein>
    <submittedName>
        <fullName evidence="1">Uncharacterized protein</fullName>
    </submittedName>
</protein>
<evidence type="ECO:0000313" key="1">
    <source>
        <dbReference type="EMBL" id="MDG4945414.1"/>
    </source>
</evidence>
<dbReference type="EMBL" id="JANCMU010000001">
    <property type="protein sequence ID" value="MDG4945414.1"/>
    <property type="molecule type" value="Genomic_DNA"/>
</dbReference>
<proteinExistence type="predicted"/>
<gene>
    <name evidence="1" type="ORF">NMK71_03225</name>
</gene>
<name>A0A9X4N2E0_9FLAO</name>
<evidence type="ECO:0000313" key="2">
    <source>
        <dbReference type="Proteomes" id="UP001152599"/>
    </source>
</evidence>
<dbReference type="AlphaFoldDB" id="A0A9X4N2E0"/>
<sequence>MLSLRFLLPFIIFLQTTDCKDSDQPIQDTMPEIEQNEVEQTSQESFESVVMEYYGGMRGERQVMIITKDDISYSYKDLNNEKPLIQKEATPSEVWTELNQGFNLNEFRNLKSGSSKVVFDGMDYIFTVKGGFGELKVTNPLDHDIEMKNFFENLKNIMQEFHAQKEE</sequence>
<keyword evidence="2" id="KW-1185">Reference proteome</keyword>